<name>A0A2K3LT36_TRIPR</name>
<accession>A0A2K3LT36</accession>
<dbReference type="EMBL" id="ASHM01040368">
    <property type="protein sequence ID" value="PNX81683.1"/>
    <property type="molecule type" value="Genomic_DNA"/>
</dbReference>
<reference evidence="1 2" key="1">
    <citation type="journal article" date="2014" name="Am. J. Bot.">
        <title>Genome assembly and annotation for red clover (Trifolium pratense; Fabaceae).</title>
        <authorList>
            <person name="Istvanek J."/>
            <person name="Jaros M."/>
            <person name="Krenek A."/>
            <person name="Repkova J."/>
        </authorList>
    </citation>
    <scope>NUCLEOTIDE SEQUENCE [LARGE SCALE GENOMIC DNA]</scope>
    <source>
        <strain evidence="2">cv. Tatra</strain>
        <tissue evidence="1">Young leaves</tissue>
    </source>
</reference>
<evidence type="ECO:0000313" key="1">
    <source>
        <dbReference type="EMBL" id="PNX81683.1"/>
    </source>
</evidence>
<evidence type="ECO:0000313" key="2">
    <source>
        <dbReference type="Proteomes" id="UP000236291"/>
    </source>
</evidence>
<gene>
    <name evidence="1" type="ORF">L195_g037707</name>
</gene>
<comment type="caution">
    <text evidence="1">The sequence shown here is derived from an EMBL/GenBank/DDBJ whole genome shotgun (WGS) entry which is preliminary data.</text>
</comment>
<proteinExistence type="predicted"/>
<protein>
    <submittedName>
        <fullName evidence="1">Uncharacterized protein</fullName>
    </submittedName>
</protein>
<organism evidence="1 2">
    <name type="scientific">Trifolium pratense</name>
    <name type="common">Red clover</name>
    <dbReference type="NCBI Taxonomy" id="57577"/>
    <lineage>
        <taxon>Eukaryota</taxon>
        <taxon>Viridiplantae</taxon>
        <taxon>Streptophyta</taxon>
        <taxon>Embryophyta</taxon>
        <taxon>Tracheophyta</taxon>
        <taxon>Spermatophyta</taxon>
        <taxon>Magnoliopsida</taxon>
        <taxon>eudicotyledons</taxon>
        <taxon>Gunneridae</taxon>
        <taxon>Pentapetalae</taxon>
        <taxon>rosids</taxon>
        <taxon>fabids</taxon>
        <taxon>Fabales</taxon>
        <taxon>Fabaceae</taxon>
        <taxon>Papilionoideae</taxon>
        <taxon>50 kb inversion clade</taxon>
        <taxon>NPAAA clade</taxon>
        <taxon>Hologalegina</taxon>
        <taxon>IRL clade</taxon>
        <taxon>Trifolieae</taxon>
        <taxon>Trifolium</taxon>
    </lineage>
</organism>
<feature type="non-terminal residue" evidence="1">
    <location>
        <position position="54"/>
    </location>
</feature>
<reference evidence="1 2" key="2">
    <citation type="journal article" date="2017" name="Front. Plant Sci.">
        <title>Gene Classification and Mining of Molecular Markers Useful in Red Clover (Trifolium pratense) Breeding.</title>
        <authorList>
            <person name="Istvanek J."/>
            <person name="Dluhosova J."/>
            <person name="Dluhos P."/>
            <person name="Patkova L."/>
            <person name="Nedelnik J."/>
            <person name="Repkova J."/>
        </authorList>
    </citation>
    <scope>NUCLEOTIDE SEQUENCE [LARGE SCALE GENOMIC DNA]</scope>
    <source>
        <strain evidence="2">cv. Tatra</strain>
        <tissue evidence="1">Young leaves</tissue>
    </source>
</reference>
<sequence>MAVCYCHRTNCETPTEVILLQSAIESEDTHQDDTVELMNYEKRRVCSHLQAYLL</sequence>
<dbReference type="Proteomes" id="UP000236291">
    <property type="component" value="Unassembled WGS sequence"/>
</dbReference>
<dbReference type="AlphaFoldDB" id="A0A2K3LT36"/>